<evidence type="ECO:0000313" key="2">
    <source>
        <dbReference type="Proteomes" id="UP000257109"/>
    </source>
</evidence>
<dbReference type="STRING" id="157652.A0A371EVB2"/>
<dbReference type="CDD" id="cd01647">
    <property type="entry name" value="RT_LTR"/>
    <property type="match status" value="1"/>
</dbReference>
<dbReference type="InterPro" id="IPR053134">
    <property type="entry name" value="RNA-dir_DNA_polymerase"/>
</dbReference>
<dbReference type="EMBL" id="QJKJ01011875">
    <property type="protein sequence ID" value="RDX70005.1"/>
    <property type="molecule type" value="Genomic_DNA"/>
</dbReference>
<organism evidence="1 2">
    <name type="scientific">Mucuna pruriens</name>
    <name type="common">Velvet bean</name>
    <name type="synonym">Dolichos pruriens</name>
    <dbReference type="NCBI Taxonomy" id="157652"/>
    <lineage>
        <taxon>Eukaryota</taxon>
        <taxon>Viridiplantae</taxon>
        <taxon>Streptophyta</taxon>
        <taxon>Embryophyta</taxon>
        <taxon>Tracheophyta</taxon>
        <taxon>Spermatophyta</taxon>
        <taxon>Magnoliopsida</taxon>
        <taxon>eudicotyledons</taxon>
        <taxon>Gunneridae</taxon>
        <taxon>Pentapetalae</taxon>
        <taxon>rosids</taxon>
        <taxon>fabids</taxon>
        <taxon>Fabales</taxon>
        <taxon>Fabaceae</taxon>
        <taxon>Papilionoideae</taxon>
        <taxon>50 kb inversion clade</taxon>
        <taxon>NPAAA clade</taxon>
        <taxon>indigoferoid/millettioid clade</taxon>
        <taxon>Phaseoleae</taxon>
        <taxon>Mucuna</taxon>
    </lineage>
</organism>
<reference evidence="1" key="1">
    <citation type="submission" date="2018-05" db="EMBL/GenBank/DDBJ databases">
        <title>Draft genome of Mucuna pruriens seed.</title>
        <authorList>
            <person name="Nnadi N.E."/>
            <person name="Vos R."/>
            <person name="Hasami M.H."/>
            <person name="Devisetty U.K."/>
            <person name="Aguiy J.C."/>
        </authorList>
    </citation>
    <scope>NUCLEOTIDE SEQUENCE [LARGE SCALE GENOMIC DNA]</scope>
    <source>
        <strain evidence="1">JCA_2017</strain>
    </source>
</reference>
<gene>
    <name evidence="1" type="ORF">CR513_50801</name>
</gene>
<dbReference type="Proteomes" id="UP000257109">
    <property type="component" value="Unassembled WGS sequence"/>
</dbReference>
<dbReference type="AlphaFoldDB" id="A0A371EVB2"/>
<proteinExistence type="predicted"/>
<dbReference type="InterPro" id="IPR043502">
    <property type="entry name" value="DNA/RNA_pol_sf"/>
</dbReference>
<evidence type="ECO:0000313" key="1">
    <source>
        <dbReference type="EMBL" id="RDX70005.1"/>
    </source>
</evidence>
<comment type="caution">
    <text evidence="1">The sequence shown here is derived from an EMBL/GenBank/DDBJ whole genome shotgun (WGS) entry which is preliminary data.</text>
</comment>
<dbReference type="PANTHER" id="PTHR24559:SF457">
    <property type="entry name" value="RNA-DIRECTED DNA POLYMERASE HOMOLOG"/>
    <property type="match status" value="1"/>
</dbReference>
<keyword evidence="2" id="KW-1185">Reference proteome</keyword>
<name>A0A371EVB2_MUCPR</name>
<accession>A0A371EVB2</accession>
<dbReference type="PANTHER" id="PTHR24559">
    <property type="entry name" value="TRANSPOSON TY3-I GAG-POL POLYPROTEIN"/>
    <property type="match status" value="1"/>
</dbReference>
<dbReference type="SUPFAM" id="SSF56672">
    <property type="entry name" value="DNA/RNA polymerases"/>
    <property type="match status" value="1"/>
</dbReference>
<dbReference type="OrthoDB" id="101614at2759"/>
<protein>
    <submittedName>
        <fullName evidence="1">Uncharacterized protein</fullName>
    </submittedName>
</protein>
<sequence>MKLEVALKIKEEVEKWWNASFLAVAEYPKWVVNIVLVPKKDRKVWMCVDHRDLNRVSSKDNFPLPHIEMLVDNTIQMAPEDKEKTTFITTSGTFYYKVMPFELKNAGATY</sequence>
<dbReference type="Gene3D" id="3.10.10.10">
    <property type="entry name" value="HIV Type 1 Reverse Transcriptase, subunit A, domain 1"/>
    <property type="match status" value="1"/>
</dbReference>
<feature type="non-terminal residue" evidence="1">
    <location>
        <position position="1"/>
    </location>
</feature>